<sequence length="66" mass="7305">MPSIKLFETQSHPLSGFSYRQALLNEPKLATPPLVPPSRTYSLPNGHSNSFMNWVFLGGRGESGCR</sequence>
<comment type="caution">
    <text evidence="1">The sequence shown here is derived from an EMBL/GenBank/DDBJ whole genome shotgun (WGS) entry which is preliminary data.</text>
</comment>
<dbReference type="Proteomes" id="UP000237105">
    <property type="component" value="Unassembled WGS sequence"/>
</dbReference>
<gene>
    <name evidence="1" type="ORF">PanWU01x14_175680</name>
</gene>
<organism evidence="1 2">
    <name type="scientific">Parasponia andersonii</name>
    <name type="common">Sponia andersonii</name>
    <dbReference type="NCBI Taxonomy" id="3476"/>
    <lineage>
        <taxon>Eukaryota</taxon>
        <taxon>Viridiplantae</taxon>
        <taxon>Streptophyta</taxon>
        <taxon>Embryophyta</taxon>
        <taxon>Tracheophyta</taxon>
        <taxon>Spermatophyta</taxon>
        <taxon>Magnoliopsida</taxon>
        <taxon>eudicotyledons</taxon>
        <taxon>Gunneridae</taxon>
        <taxon>Pentapetalae</taxon>
        <taxon>rosids</taxon>
        <taxon>fabids</taxon>
        <taxon>Rosales</taxon>
        <taxon>Cannabaceae</taxon>
        <taxon>Parasponia</taxon>
    </lineage>
</organism>
<proteinExistence type="predicted"/>
<reference evidence="2" key="1">
    <citation type="submission" date="2016-06" db="EMBL/GenBank/DDBJ databases">
        <title>Parallel loss of symbiosis genes in relatives of nitrogen-fixing non-legume Parasponia.</title>
        <authorList>
            <person name="Van Velzen R."/>
            <person name="Holmer R."/>
            <person name="Bu F."/>
            <person name="Rutten L."/>
            <person name="Van Zeijl A."/>
            <person name="Liu W."/>
            <person name="Santuari L."/>
            <person name="Cao Q."/>
            <person name="Sharma T."/>
            <person name="Shen D."/>
            <person name="Roswanjaya Y."/>
            <person name="Wardhani T."/>
            <person name="Kalhor M.S."/>
            <person name="Jansen J."/>
            <person name="Van den Hoogen J."/>
            <person name="Gungor B."/>
            <person name="Hartog M."/>
            <person name="Hontelez J."/>
            <person name="Verver J."/>
            <person name="Yang W.-C."/>
            <person name="Schijlen E."/>
            <person name="Repin R."/>
            <person name="Schilthuizen M."/>
            <person name="Schranz E."/>
            <person name="Heidstra R."/>
            <person name="Miyata K."/>
            <person name="Fedorova E."/>
            <person name="Kohlen W."/>
            <person name="Bisseling T."/>
            <person name="Smit S."/>
            <person name="Geurts R."/>
        </authorList>
    </citation>
    <scope>NUCLEOTIDE SEQUENCE [LARGE SCALE GENOMIC DNA]</scope>
    <source>
        <strain evidence="2">cv. WU1-14</strain>
    </source>
</reference>
<dbReference type="AlphaFoldDB" id="A0A2P5C829"/>
<evidence type="ECO:0000313" key="1">
    <source>
        <dbReference type="EMBL" id="PON57154.1"/>
    </source>
</evidence>
<dbReference type="EMBL" id="JXTB01000162">
    <property type="protein sequence ID" value="PON57154.1"/>
    <property type="molecule type" value="Genomic_DNA"/>
</dbReference>
<name>A0A2P5C829_PARAD</name>
<keyword evidence="2" id="KW-1185">Reference proteome</keyword>
<accession>A0A2P5C829</accession>
<evidence type="ECO:0000313" key="2">
    <source>
        <dbReference type="Proteomes" id="UP000237105"/>
    </source>
</evidence>
<protein>
    <submittedName>
        <fullName evidence="1">Uncharacterized protein</fullName>
    </submittedName>
</protein>